<feature type="compositionally biased region" description="Basic and acidic residues" evidence="1">
    <location>
        <begin position="39"/>
        <end position="49"/>
    </location>
</feature>
<evidence type="ECO:0000313" key="2">
    <source>
        <dbReference type="EMBL" id="MFC7138009.1"/>
    </source>
</evidence>
<sequence length="96" mass="10200">MDAVDSVDEEARHGLYVGDRATDVVAASRAGLDAAFVERAHNTDAERRSSRPSRSSRSPNSRIGWTRSGHDLTAGPAAGGRPNSRPPARTSDTRTA</sequence>
<gene>
    <name evidence="2" type="ORF">ACFQRB_19215</name>
</gene>
<organism evidence="2 3">
    <name type="scientific">Halobaculum litoreum</name>
    <dbReference type="NCBI Taxonomy" id="3031998"/>
    <lineage>
        <taxon>Archaea</taxon>
        <taxon>Methanobacteriati</taxon>
        <taxon>Methanobacteriota</taxon>
        <taxon>Stenosarchaea group</taxon>
        <taxon>Halobacteria</taxon>
        <taxon>Halobacteriales</taxon>
        <taxon>Haloferacaceae</taxon>
        <taxon>Halobaculum</taxon>
    </lineage>
</organism>
<dbReference type="AlphaFoldDB" id="A0ABD5Y0S4"/>
<evidence type="ECO:0000313" key="3">
    <source>
        <dbReference type="Proteomes" id="UP001596368"/>
    </source>
</evidence>
<dbReference type="InterPro" id="IPR023214">
    <property type="entry name" value="HAD_sf"/>
</dbReference>
<reference evidence="2 3" key="1">
    <citation type="journal article" date="2019" name="Int. J. Syst. Evol. Microbiol.">
        <title>The Global Catalogue of Microorganisms (GCM) 10K type strain sequencing project: providing services to taxonomists for standard genome sequencing and annotation.</title>
        <authorList>
            <consortium name="The Broad Institute Genomics Platform"/>
            <consortium name="The Broad Institute Genome Sequencing Center for Infectious Disease"/>
            <person name="Wu L."/>
            <person name="Ma J."/>
        </authorList>
    </citation>
    <scope>NUCLEOTIDE SEQUENCE [LARGE SCALE GENOMIC DNA]</scope>
    <source>
        <strain evidence="2 3">DT92</strain>
    </source>
</reference>
<dbReference type="SUPFAM" id="SSF56784">
    <property type="entry name" value="HAD-like"/>
    <property type="match status" value="1"/>
</dbReference>
<dbReference type="Proteomes" id="UP001596368">
    <property type="component" value="Unassembled WGS sequence"/>
</dbReference>
<feature type="region of interest" description="Disordered" evidence="1">
    <location>
        <begin position="39"/>
        <end position="96"/>
    </location>
</feature>
<dbReference type="InterPro" id="IPR036412">
    <property type="entry name" value="HAD-like_sf"/>
</dbReference>
<protein>
    <submittedName>
        <fullName evidence="2">HAD hydrolase-like protein</fullName>
    </submittedName>
</protein>
<comment type="caution">
    <text evidence="2">The sequence shown here is derived from an EMBL/GenBank/DDBJ whole genome shotgun (WGS) entry which is preliminary data.</text>
</comment>
<dbReference type="Pfam" id="PF13242">
    <property type="entry name" value="Hydrolase_like"/>
    <property type="match status" value="1"/>
</dbReference>
<evidence type="ECO:0000256" key="1">
    <source>
        <dbReference type="SAM" id="MobiDB-lite"/>
    </source>
</evidence>
<feature type="compositionally biased region" description="Low complexity" evidence="1">
    <location>
        <begin position="52"/>
        <end position="62"/>
    </location>
</feature>
<keyword evidence="3" id="KW-1185">Reference proteome</keyword>
<dbReference type="EMBL" id="JBHSZG010000008">
    <property type="protein sequence ID" value="MFC7138009.1"/>
    <property type="molecule type" value="Genomic_DNA"/>
</dbReference>
<proteinExistence type="predicted"/>
<name>A0ABD5Y0S4_9EURY</name>
<accession>A0ABD5Y0S4</accession>
<dbReference type="Gene3D" id="3.40.50.1000">
    <property type="entry name" value="HAD superfamily/HAD-like"/>
    <property type="match status" value="1"/>
</dbReference>